<protein>
    <submittedName>
        <fullName evidence="2">Nitrate/TMAO reductase-like tetraheme cytochrome c subunit</fullName>
    </submittedName>
</protein>
<keyword evidence="3" id="KW-1185">Reference proteome</keyword>
<evidence type="ECO:0000313" key="3">
    <source>
        <dbReference type="Proteomes" id="UP000295719"/>
    </source>
</evidence>
<comment type="caution">
    <text evidence="2">The sequence shown here is derived from an EMBL/GenBank/DDBJ whole genome shotgun (WGS) entry which is preliminary data.</text>
</comment>
<feature type="chain" id="PRO_5020866491" evidence="1">
    <location>
        <begin position="33"/>
        <end position="227"/>
    </location>
</feature>
<evidence type="ECO:0000256" key="1">
    <source>
        <dbReference type="SAM" id="SignalP"/>
    </source>
</evidence>
<sequence length="227" mass="24431">MYMRFSSPDENALSTRVALMALLLCCSPLALAADDVSAQAAGNPDNAASRYTLSSQPFYLDATGPGVGGTLLPSTRLQVLSPQDSRLQASLQGWQQEGAEGVMYAAAGKRIISATLGDAAKRQLRHSDTDAVITAGQKWHEVTLTIWLDKTALTDRLPALWQQAGKLYEANCGGCHSLPAPKNFSANQWPAVMRSMTPRTSLDKEQIRLLTQYVQKHAGDMSAAAKP</sequence>
<dbReference type="OrthoDB" id="9782159at2"/>
<keyword evidence="1" id="KW-0732">Signal</keyword>
<dbReference type="Proteomes" id="UP000295719">
    <property type="component" value="Unassembled WGS sequence"/>
</dbReference>
<name>A0A4R3YKL1_9GAMM</name>
<gene>
    <name evidence="2" type="ORF">EDC52_11079</name>
</gene>
<dbReference type="EMBL" id="SMCR01000010">
    <property type="protein sequence ID" value="TCV93047.1"/>
    <property type="molecule type" value="Genomic_DNA"/>
</dbReference>
<dbReference type="RefSeq" id="WP_131866965.1">
    <property type="nucleotide sequence ID" value="NZ_SMCR01000010.1"/>
</dbReference>
<dbReference type="AlphaFoldDB" id="A0A4R3YKL1"/>
<dbReference type="InterPro" id="IPR036909">
    <property type="entry name" value="Cyt_c-like_dom_sf"/>
</dbReference>
<dbReference type="SUPFAM" id="SSF46626">
    <property type="entry name" value="Cytochrome c"/>
    <property type="match status" value="1"/>
</dbReference>
<dbReference type="GO" id="GO:0020037">
    <property type="term" value="F:heme binding"/>
    <property type="evidence" value="ECO:0007669"/>
    <property type="project" value="InterPro"/>
</dbReference>
<evidence type="ECO:0000313" key="2">
    <source>
        <dbReference type="EMBL" id="TCV93047.1"/>
    </source>
</evidence>
<feature type="signal peptide" evidence="1">
    <location>
        <begin position="1"/>
        <end position="32"/>
    </location>
</feature>
<proteinExistence type="predicted"/>
<dbReference type="GO" id="GO:0009055">
    <property type="term" value="F:electron transfer activity"/>
    <property type="evidence" value="ECO:0007669"/>
    <property type="project" value="InterPro"/>
</dbReference>
<reference evidence="2 3" key="1">
    <citation type="submission" date="2019-03" db="EMBL/GenBank/DDBJ databases">
        <title>Genomic Encyclopedia of Type Strains, Phase IV (KMG-IV): sequencing the most valuable type-strain genomes for metagenomic binning, comparative biology and taxonomic classification.</title>
        <authorList>
            <person name="Goeker M."/>
        </authorList>
    </citation>
    <scope>NUCLEOTIDE SEQUENCE [LARGE SCALE GENOMIC DNA]</scope>
    <source>
        <strain evidence="2 3">DSM 19580</strain>
    </source>
</reference>
<organism evidence="2 3">
    <name type="scientific">Biostraticola tofi</name>
    <dbReference type="NCBI Taxonomy" id="466109"/>
    <lineage>
        <taxon>Bacteria</taxon>
        <taxon>Pseudomonadati</taxon>
        <taxon>Pseudomonadota</taxon>
        <taxon>Gammaproteobacteria</taxon>
        <taxon>Enterobacterales</taxon>
        <taxon>Bruguierivoracaceae</taxon>
        <taxon>Biostraticola</taxon>
    </lineage>
</organism>
<accession>A0A4R3YKL1</accession>